<dbReference type="InterPro" id="IPR015956">
    <property type="entry name" value="Peniciliin-bd_prot_C_sf"/>
</dbReference>
<dbReference type="InterPro" id="IPR012338">
    <property type="entry name" value="Beta-lactam/transpept-like"/>
</dbReference>
<evidence type="ECO:0000256" key="17">
    <source>
        <dbReference type="ARBA" id="ARBA00060592"/>
    </source>
</evidence>
<keyword evidence="12" id="KW-0133">Cell shape</keyword>
<evidence type="ECO:0000256" key="10">
    <source>
        <dbReference type="ARBA" id="ARBA00022729"/>
    </source>
</evidence>
<evidence type="ECO:0000256" key="3">
    <source>
        <dbReference type="ARBA" id="ARBA00004752"/>
    </source>
</evidence>
<evidence type="ECO:0000256" key="16">
    <source>
        <dbReference type="ARBA" id="ARBA00034000"/>
    </source>
</evidence>
<dbReference type="InterPro" id="IPR037167">
    <property type="entry name" value="Peptidase_S11_C_sf"/>
</dbReference>
<gene>
    <name evidence="23" type="ORF">CWI69_01520</name>
</gene>
<reference evidence="24" key="1">
    <citation type="journal article" date="2018" name="Front. Microbiol.">
        <title>Genome-Based Analysis Reveals the Taxonomy and Diversity of the Family Idiomarinaceae.</title>
        <authorList>
            <person name="Liu Y."/>
            <person name="Lai Q."/>
            <person name="Shao Z."/>
        </authorList>
    </citation>
    <scope>NUCLEOTIDE SEQUENCE [LARGE SCALE GENOMIC DNA]</scope>
    <source>
        <strain evidence="24">BH195</strain>
    </source>
</reference>
<proteinExistence type="inferred from homology"/>
<keyword evidence="9" id="KW-0645">Protease</keyword>
<dbReference type="SUPFAM" id="SSF69189">
    <property type="entry name" value="Penicillin-binding protein associated domain"/>
    <property type="match status" value="1"/>
</dbReference>
<dbReference type="EC" id="3.4.16.4" evidence="5"/>
<feature type="active site" evidence="18">
    <location>
        <position position="126"/>
    </location>
</feature>
<dbReference type="Gene3D" id="3.40.710.10">
    <property type="entry name" value="DD-peptidase/beta-lactamase superfamily"/>
    <property type="match status" value="1"/>
</dbReference>
<dbReference type="InterPro" id="IPR018044">
    <property type="entry name" value="Peptidase_S11"/>
</dbReference>
<dbReference type="Proteomes" id="UP000287198">
    <property type="component" value="Unassembled WGS sequence"/>
</dbReference>
<dbReference type="EMBL" id="PIPW01000001">
    <property type="protein sequence ID" value="RUO54136.1"/>
    <property type="molecule type" value="Genomic_DNA"/>
</dbReference>
<evidence type="ECO:0000256" key="14">
    <source>
        <dbReference type="ARBA" id="ARBA00023136"/>
    </source>
</evidence>
<evidence type="ECO:0000256" key="18">
    <source>
        <dbReference type="PIRSR" id="PIRSR618044-1"/>
    </source>
</evidence>
<evidence type="ECO:0000256" key="4">
    <source>
        <dbReference type="ARBA" id="ARBA00007164"/>
    </source>
</evidence>
<dbReference type="GO" id="GO:0071555">
    <property type="term" value="P:cell wall organization"/>
    <property type="evidence" value="ECO:0007669"/>
    <property type="project" value="UniProtKB-KW"/>
</dbReference>
<evidence type="ECO:0000256" key="11">
    <source>
        <dbReference type="ARBA" id="ARBA00022801"/>
    </source>
</evidence>
<dbReference type="SUPFAM" id="SSF56601">
    <property type="entry name" value="beta-lactamase/transpeptidase-like"/>
    <property type="match status" value="1"/>
</dbReference>
<feature type="domain" description="Peptidase S11 D-Ala-D-Ala carboxypeptidase A C-terminal" evidence="22">
    <location>
        <begin position="279"/>
        <end position="369"/>
    </location>
</feature>
<dbReference type="OrthoDB" id="9795979at2"/>
<feature type="active site" description="Acyl-ester intermediate" evidence="18">
    <location>
        <position position="63"/>
    </location>
</feature>
<accession>A0A432XZI4</accession>
<feature type="chain" id="PRO_5019253098" description="serine-type D-Ala-D-Ala carboxypeptidase" evidence="21">
    <location>
        <begin position="26"/>
        <end position="387"/>
    </location>
</feature>
<dbReference type="Pfam" id="PF00768">
    <property type="entry name" value="Peptidase_S11"/>
    <property type="match status" value="1"/>
</dbReference>
<evidence type="ECO:0000256" key="21">
    <source>
        <dbReference type="SAM" id="SignalP"/>
    </source>
</evidence>
<comment type="catalytic activity">
    <reaction evidence="16">
        <text>Preferential cleavage: (Ac)2-L-Lys-D-Ala-|-D-Ala. Also transpeptidation of peptidyl-alanyl moieties that are N-acyl substituents of D-alanine.</text>
        <dbReference type="EC" id="3.4.16.4"/>
    </reaction>
</comment>
<evidence type="ECO:0000256" key="13">
    <source>
        <dbReference type="ARBA" id="ARBA00022984"/>
    </source>
</evidence>
<evidence type="ECO:0000256" key="20">
    <source>
        <dbReference type="RuleBase" id="RU004016"/>
    </source>
</evidence>
<comment type="subcellular location">
    <subcellularLocation>
        <location evidence="2">Cell inner membrane</location>
        <topology evidence="2">Peripheral membrane protein</topology>
    </subcellularLocation>
</comment>
<dbReference type="FunFam" id="3.40.710.10:FF:000001">
    <property type="entry name" value="D-alanyl-D-alanine serine-type carboxypeptidase"/>
    <property type="match status" value="1"/>
</dbReference>
<keyword evidence="6" id="KW-1003">Cell membrane</keyword>
<name>A0A432XZI4_9GAMM</name>
<evidence type="ECO:0000313" key="24">
    <source>
        <dbReference type="Proteomes" id="UP000287198"/>
    </source>
</evidence>
<dbReference type="Gene3D" id="2.60.410.10">
    <property type="entry name" value="D-Ala-D-Ala carboxypeptidase, C-terminal domain"/>
    <property type="match status" value="1"/>
</dbReference>
<protein>
    <recommendedName>
        <fullName evidence="5">serine-type D-Ala-D-Ala carboxypeptidase</fullName>
        <ecNumber evidence="5">3.4.16.4</ecNumber>
    </recommendedName>
</protein>
<keyword evidence="13" id="KW-0573">Peptidoglycan synthesis</keyword>
<dbReference type="UniPathway" id="UPA00219"/>
<evidence type="ECO:0000256" key="1">
    <source>
        <dbReference type="ARBA" id="ARBA00003217"/>
    </source>
</evidence>
<keyword evidence="8 23" id="KW-0121">Carboxypeptidase</keyword>
<comment type="pathway">
    <text evidence="17">Glycan biosynthesis.</text>
</comment>
<feature type="signal peptide" evidence="21">
    <location>
        <begin position="1"/>
        <end position="25"/>
    </location>
</feature>
<keyword evidence="7" id="KW-0997">Cell inner membrane</keyword>
<evidence type="ECO:0000256" key="2">
    <source>
        <dbReference type="ARBA" id="ARBA00004417"/>
    </source>
</evidence>
<evidence type="ECO:0000256" key="9">
    <source>
        <dbReference type="ARBA" id="ARBA00022670"/>
    </source>
</evidence>
<dbReference type="GO" id="GO:0008360">
    <property type="term" value="P:regulation of cell shape"/>
    <property type="evidence" value="ECO:0007669"/>
    <property type="project" value="UniProtKB-KW"/>
</dbReference>
<dbReference type="GO" id="GO:0008658">
    <property type="term" value="F:penicillin binding"/>
    <property type="evidence" value="ECO:0007669"/>
    <property type="project" value="UniProtKB-ARBA"/>
</dbReference>
<dbReference type="SMART" id="SM00936">
    <property type="entry name" value="PBP5_C"/>
    <property type="match status" value="1"/>
</dbReference>
<evidence type="ECO:0000256" key="8">
    <source>
        <dbReference type="ARBA" id="ARBA00022645"/>
    </source>
</evidence>
<evidence type="ECO:0000313" key="23">
    <source>
        <dbReference type="EMBL" id="RUO54136.1"/>
    </source>
</evidence>
<dbReference type="GO" id="GO:0009252">
    <property type="term" value="P:peptidoglycan biosynthetic process"/>
    <property type="evidence" value="ECO:0007669"/>
    <property type="project" value="UniProtKB-UniPathway"/>
</dbReference>
<keyword evidence="24" id="KW-1185">Reference proteome</keyword>
<dbReference type="InterPro" id="IPR001967">
    <property type="entry name" value="Peptidase_S11_N"/>
</dbReference>
<evidence type="ECO:0000256" key="12">
    <source>
        <dbReference type="ARBA" id="ARBA00022960"/>
    </source>
</evidence>
<feature type="binding site" evidence="19">
    <location>
        <position position="229"/>
    </location>
    <ligand>
        <name>substrate</name>
    </ligand>
</feature>
<feature type="active site" description="Proton acceptor" evidence="18">
    <location>
        <position position="66"/>
    </location>
</feature>
<evidence type="ECO:0000259" key="22">
    <source>
        <dbReference type="SMART" id="SM00936"/>
    </source>
</evidence>
<comment type="similarity">
    <text evidence="4 20">Belongs to the peptidase S11 family.</text>
</comment>
<keyword evidence="11" id="KW-0378">Hydrolase</keyword>
<dbReference type="GO" id="GO:0009002">
    <property type="term" value="F:serine-type D-Ala-D-Ala carboxypeptidase activity"/>
    <property type="evidence" value="ECO:0007669"/>
    <property type="project" value="UniProtKB-EC"/>
</dbReference>
<dbReference type="PANTHER" id="PTHR21581:SF6">
    <property type="entry name" value="TRAFFICKING PROTEIN PARTICLE COMPLEX SUBUNIT 12"/>
    <property type="match status" value="1"/>
</dbReference>
<dbReference type="GO" id="GO:0005886">
    <property type="term" value="C:plasma membrane"/>
    <property type="evidence" value="ECO:0007669"/>
    <property type="project" value="UniProtKB-SubCell"/>
</dbReference>
<dbReference type="Pfam" id="PF07943">
    <property type="entry name" value="PBP5_C"/>
    <property type="match status" value="1"/>
</dbReference>
<evidence type="ECO:0000256" key="19">
    <source>
        <dbReference type="PIRSR" id="PIRSR618044-2"/>
    </source>
</evidence>
<keyword evidence="14" id="KW-0472">Membrane</keyword>
<comment type="pathway">
    <text evidence="3">Cell wall biogenesis; peptidoglycan biosynthesis.</text>
</comment>
<sequence>MHSVFKQLIRTVALLAGATALVAQASIIPPPPKVNAKGYILMDYTTGYVIAEGNADEQLAPASLTKMMTSYIIGREIQEGRIHPSDLVTISENAWAKNFPESSKMFIEVGKQISVADLNRGIIISSGNDACVAMAEHIAGSESAFADLMNNYAFELGMTNTHFSNSHGLPDPEQYTSPRDMAILGAALIRDVPEEYAIYSEKEFTFNSIKQYNRNSLLWDASMNVDGIKTGHTEEAGYSLVTSAVEGDTRLVAVVMGTTSEQARKIESKKLLNYGFRYYETVQAYSAGDSFVDQRVWGGEQDTVQLGIAEDAIITLPRGQRENLKASIQLDAELEAPVSKGVQVGTVSIELDGETIARYPLVTLSDVAEGGLFKQLTDWVVRKFNEE</sequence>
<dbReference type="InterPro" id="IPR012907">
    <property type="entry name" value="Peptidase_S11_C"/>
</dbReference>
<keyword evidence="10 21" id="KW-0732">Signal</keyword>
<dbReference type="RefSeq" id="WP_126762783.1">
    <property type="nucleotide sequence ID" value="NZ_JBHLTZ010000004.1"/>
</dbReference>
<dbReference type="GO" id="GO:0006508">
    <property type="term" value="P:proteolysis"/>
    <property type="evidence" value="ECO:0007669"/>
    <property type="project" value="UniProtKB-KW"/>
</dbReference>
<comment type="function">
    <text evidence="1">Removes C-terminal D-alanyl residues from sugar-peptide cell wall precursors.</text>
</comment>
<evidence type="ECO:0000256" key="6">
    <source>
        <dbReference type="ARBA" id="ARBA00022475"/>
    </source>
</evidence>
<evidence type="ECO:0000256" key="7">
    <source>
        <dbReference type="ARBA" id="ARBA00022519"/>
    </source>
</evidence>
<dbReference type="PRINTS" id="PR00725">
    <property type="entry name" value="DADACBPTASE1"/>
</dbReference>
<organism evidence="23 24">
    <name type="scientific">Pseudidiomarina halophila</name>
    <dbReference type="NCBI Taxonomy" id="1449799"/>
    <lineage>
        <taxon>Bacteria</taxon>
        <taxon>Pseudomonadati</taxon>
        <taxon>Pseudomonadota</taxon>
        <taxon>Gammaproteobacteria</taxon>
        <taxon>Alteromonadales</taxon>
        <taxon>Idiomarinaceae</taxon>
        <taxon>Pseudidiomarina</taxon>
    </lineage>
</organism>
<comment type="caution">
    <text evidence="23">The sequence shown here is derived from an EMBL/GenBank/DDBJ whole genome shotgun (WGS) entry which is preliminary data.</text>
</comment>
<evidence type="ECO:0000256" key="5">
    <source>
        <dbReference type="ARBA" id="ARBA00012448"/>
    </source>
</evidence>
<keyword evidence="15" id="KW-0961">Cell wall biogenesis/degradation</keyword>
<dbReference type="PANTHER" id="PTHR21581">
    <property type="entry name" value="D-ALANYL-D-ALANINE CARBOXYPEPTIDASE"/>
    <property type="match status" value="1"/>
</dbReference>
<dbReference type="AlphaFoldDB" id="A0A432XZI4"/>
<evidence type="ECO:0000256" key="15">
    <source>
        <dbReference type="ARBA" id="ARBA00023316"/>
    </source>
</evidence>